<reference evidence="1" key="1">
    <citation type="submission" date="2023-03" db="EMBL/GenBank/DDBJ databases">
        <title>Amycolatopsis taiwanensis NBRC 103393.</title>
        <authorList>
            <person name="Ichikawa N."/>
            <person name="Sato H."/>
            <person name="Tonouchi N."/>
        </authorList>
    </citation>
    <scope>NUCLEOTIDE SEQUENCE</scope>
    <source>
        <strain evidence="1">NBRC 103393</strain>
    </source>
</reference>
<comment type="caution">
    <text evidence="1">The sequence shown here is derived from an EMBL/GenBank/DDBJ whole genome shotgun (WGS) entry which is preliminary data.</text>
</comment>
<evidence type="ECO:0000313" key="2">
    <source>
        <dbReference type="Proteomes" id="UP001165136"/>
    </source>
</evidence>
<proteinExistence type="predicted"/>
<evidence type="ECO:0000313" key="1">
    <source>
        <dbReference type="EMBL" id="GLY65447.1"/>
    </source>
</evidence>
<organism evidence="1 2">
    <name type="scientific">Amycolatopsis taiwanensis</name>
    <dbReference type="NCBI Taxonomy" id="342230"/>
    <lineage>
        <taxon>Bacteria</taxon>
        <taxon>Bacillati</taxon>
        <taxon>Actinomycetota</taxon>
        <taxon>Actinomycetes</taxon>
        <taxon>Pseudonocardiales</taxon>
        <taxon>Pseudonocardiaceae</taxon>
        <taxon>Amycolatopsis</taxon>
    </lineage>
</organism>
<dbReference type="EMBL" id="BSTI01000004">
    <property type="protein sequence ID" value="GLY65447.1"/>
    <property type="molecule type" value="Genomic_DNA"/>
</dbReference>
<gene>
    <name evidence="1" type="ORF">Atai01_20660</name>
</gene>
<accession>A0A9W6R0K9</accession>
<dbReference type="Proteomes" id="UP001165136">
    <property type="component" value="Unassembled WGS sequence"/>
</dbReference>
<name>A0A9W6R0K9_9PSEU</name>
<dbReference type="AlphaFoldDB" id="A0A9W6R0K9"/>
<keyword evidence="2" id="KW-1185">Reference proteome</keyword>
<protein>
    <submittedName>
        <fullName evidence="1">Uncharacterized protein</fullName>
    </submittedName>
</protein>
<sequence>MLAAGATQTAQLREFADQVGRQPVGDLAPEAVESAAVVHPDLPTPVAGTGPPAAGPDSSLPSICLFQVLCVLVPARPATG</sequence>